<evidence type="ECO:0000256" key="1">
    <source>
        <dbReference type="ARBA" id="ARBA00008779"/>
    </source>
</evidence>
<dbReference type="PANTHER" id="PTHR42693">
    <property type="entry name" value="ARYLSULFATASE FAMILY MEMBER"/>
    <property type="match status" value="1"/>
</dbReference>
<dbReference type="SUPFAM" id="SSF53649">
    <property type="entry name" value="Alkaline phosphatase-like"/>
    <property type="match status" value="1"/>
</dbReference>
<evidence type="ECO:0000259" key="3">
    <source>
        <dbReference type="Pfam" id="PF00884"/>
    </source>
</evidence>
<protein>
    <submittedName>
        <fullName evidence="4">Arylsulfatase</fullName>
        <ecNumber evidence="4">3.1.6.1</ecNumber>
    </submittedName>
</protein>
<comment type="similarity">
    <text evidence="1">Belongs to the sulfatase family.</text>
</comment>
<proteinExistence type="inferred from homology"/>
<reference evidence="4 5" key="1">
    <citation type="submission" date="2019-02" db="EMBL/GenBank/DDBJ databases">
        <title>Deep-cultivation of Planctomycetes and their phenomic and genomic characterization uncovers novel biology.</title>
        <authorList>
            <person name="Wiegand S."/>
            <person name="Jogler M."/>
            <person name="Boedeker C."/>
            <person name="Pinto D."/>
            <person name="Vollmers J."/>
            <person name="Rivas-Marin E."/>
            <person name="Kohn T."/>
            <person name="Peeters S.H."/>
            <person name="Heuer A."/>
            <person name="Rast P."/>
            <person name="Oberbeckmann S."/>
            <person name="Bunk B."/>
            <person name="Jeske O."/>
            <person name="Meyerdierks A."/>
            <person name="Storesund J.E."/>
            <person name="Kallscheuer N."/>
            <person name="Luecker S."/>
            <person name="Lage O.M."/>
            <person name="Pohl T."/>
            <person name="Merkel B.J."/>
            <person name="Hornburger P."/>
            <person name="Mueller R.-W."/>
            <person name="Bruemmer F."/>
            <person name="Labrenz M."/>
            <person name="Spormann A.M."/>
            <person name="Op den Camp H."/>
            <person name="Overmann J."/>
            <person name="Amann R."/>
            <person name="Jetten M.S.M."/>
            <person name="Mascher T."/>
            <person name="Medema M.H."/>
            <person name="Devos D.P."/>
            <person name="Kaster A.-K."/>
            <person name="Ovreas L."/>
            <person name="Rohde M."/>
            <person name="Galperin M.Y."/>
            <person name="Jogler C."/>
        </authorList>
    </citation>
    <scope>NUCLEOTIDE SEQUENCE [LARGE SCALE GENOMIC DNA]</scope>
    <source>
        <strain evidence="4 5">Mal4</strain>
    </source>
</reference>
<feature type="domain" description="Sulfatase N-terminal" evidence="3">
    <location>
        <begin position="33"/>
        <end position="316"/>
    </location>
</feature>
<evidence type="ECO:0000313" key="5">
    <source>
        <dbReference type="Proteomes" id="UP000320496"/>
    </source>
</evidence>
<dbReference type="InterPro" id="IPR000917">
    <property type="entry name" value="Sulfatase_N"/>
</dbReference>
<dbReference type="EC" id="3.1.6.1" evidence="4"/>
<dbReference type="RefSeq" id="WP_197444138.1">
    <property type="nucleotide sequence ID" value="NZ_CP036275.1"/>
</dbReference>
<dbReference type="CDD" id="cd16027">
    <property type="entry name" value="SGSH"/>
    <property type="match status" value="1"/>
</dbReference>
<gene>
    <name evidence="4" type="ORF">Mal4_12070</name>
</gene>
<dbReference type="Proteomes" id="UP000320496">
    <property type="component" value="Chromosome"/>
</dbReference>
<keyword evidence="2 4" id="KW-0378">Hydrolase</keyword>
<dbReference type="InterPro" id="IPR017850">
    <property type="entry name" value="Alkaline_phosphatase_core_sf"/>
</dbReference>
<name>A0A517Z390_9PLAN</name>
<evidence type="ECO:0000256" key="2">
    <source>
        <dbReference type="ARBA" id="ARBA00022801"/>
    </source>
</evidence>
<sequence>MRHPSWSRWGLGTFLAILFVIAIGNPLQAQDRPNILWLIAEDFGPELGCYGHPQVRTPHIDSLAADGVRFTRAYTTTPVCSTSRSSFMTGMYAWSIGAHNHRSHRKDGHTLPDGVRVLTDWLRDAGYFTANVRHFPEGVDFRGTGKTDWNFNYQGKPFDTDRWNDLKSHQPFYAQVNFPETHRGREWNQAHEHIDQPADPDKVEIPPYYPDHEITRQDWAQYLNTAMSLDRKIGRILELLEEQGLSENTIVVFMADHGRAMVRGKQWPYDSGLHVPLIIRWPEGIPAPEEYSAGKVEDALTASIDVTATTLSWAGVPKPETMQGRVFWGPNAAAPREYLFGGRDRGDETVDRIRTVRDDRFRYLRNFYPERPFAQLNRYKEFSYPVLRLMHRLDESGELEEMNPHAARLMAPTRPREELYDLESDPWELNNLADDPAHRETLLRLRSVLEAFIVESDDQGRFPEPPEVIEHWESEMQRVYDQKLEKLRAAEAGN</sequence>
<dbReference type="PANTHER" id="PTHR42693:SF53">
    <property type="entry name" value="ENDO-4-O-SULFATASE"/>
    <property type="match status" value="1"/>
</dbReference>
<dbReference type="KEGG" id="mri:Mal4_12070"/>
<dbReference type="Pfam" id="PF00884">
    <property type="entry name" value="Sulfatase"/>
    <property type="match status" value="1"/>
</dbReference>
<dbReference type="Gene3D" id="3.40.720.10">
    <property type="entry name" value="Alkaline Phosphatase, subunit A"/>
    <property type="match status" value="1"/>
</dbReference>
<dbReference type="EMBL" id="CP036275">
    <property type="protein sequence ID" value="QDU36906.1"/>
    <property type="molecule type" value="Genomic_DNA"/>
</dbReference>
<organism evidence="4 5">
    <name type="scientific">Maioricimonas rarisocia</name>
    <dbReference type="NCBI Taxonomy" id="2528026"/>
    <lineage>
        <taxon>Bacteria</taxon>
        <taxon>Pseudomonadati</taxon>
        <taxon>Planctomycetota</taxon>
        <taxon>Planctomycetia</taxon>
        <taxon>Planctomycetales</taxon>
        <taxon>Planctomycetaceae</taxon>
        <taxon>Maioricimonas</taxon>
    </lineage>
</organism>
<keyword evidence="5" id="KW-1185">Reference proteome</keyword>
<dbReference type="AlphaFoldDB" id="A0A517Z390"/>
<dbReference type="GO" id="GO:0004065">
    <property type="term" value="F:arylsulfatase activity"/>
    <property type="evidence" value="ECO:0007669"/>
    <property type="project" value="UniProtKB-EC"/>
</dbReference>
<dbReference type="InterPro" id="IPR050738">
    <property type="entry name" value="Sulfatase"/>
</dbReference>
<evidence type="ECO:0000313" key="4">
    <source>
        <dbReference type="EMBL" id="QDU36906.1"/>
    </source>
</evidence>
<accession>A0A517Z390</accession>